<dbReference type="AlphaFoldDB" id="A0AAW3ZTA5"/>
<dbReference type="RefSeq" id="WP_169937346.1">
    <property type="nucleotide sequence ID" value="NZ_CP012545.1"/>
</dbReference>
<organism evidence="2 3">
    <name type="scientific">Campylobacter californiensis</name>
    <dbReference type="NCBI Taxonomy" id="1032243"/>
    <lineage>
        <taxon>Bacteria</taxon>
        <taxon>Pseudomonadati</taxon>
        <taxon>Campylobacterota</taxon>
        <taxon>Epsilonproteobacteria</taxon>
        <taxon>Campylobacterales</taxon>
        <taxon>Campylobacteraceae</taxon>
        <taxon>Campylobacter</taxon>
    </lineage>
</organism>
<comment type="caution">
    <text evidence="2">The sequence shown here is derived from an EMBL/GenBank/DDBJ whole genome shotgun (WGS) entry which is preliminary data.</text>
</comment>
<dbReference type="SUPFAM" id="SSF52833">
    <property type="entry name" value="Thioredoxin-like"/>
    <property type="match status" value="1"/>
</dbReference>
<dbReference type="Gene3D" id="3.40.30.10">
    <property type="entry name" value="Glutaredoxin"/>
    <property type="match status" value="1"/>
</dbReference>
<dbReference type="Proteomes" id="UP000650616">
    <property type="component" value="Unassembled WGS sequence"/>
</dbReference>
<evidence type="ECO:0000313" key="1">
    <source>
        <dbReference type="EMBL" id="MBE2986116.1"/>
    </source>
</evidence>
<name>A0AAW3ZTA5_9BACT</name>
<dbReference type="EMBL" id="JADBHS010000004">
    <property type="protein sequence ID" value="MBE2986116.1"/>
    <property type="molecule type" value="Genomic_DNA"/>
</dbReference>
<evidence type="ECO:0000313" key="3">
    <source>
        <dbReference type="Proteomes" id="UP000650616"/>
    </source>
</evidence>
<evidence type="ECO:0000313" key="2">
    <source>
        <dbReference type="EMBL" id="MBE3607689.1"/>
    </source>
</evidence>
<dbReference type="InterPro" id="IPR036249">
    <property type="entry name" value="Thioredoxin-like_sf"/>
</dbReference>
<evidence type="ECO:0000313" key="4">
    <source>
        <dbReference type="Proteomes" id="UP001318760"/>
    </source>
</evidence>
<dbReference type="Proteomes" id="UP001318760">
    <property type="component" value="Unassembled WGS sequence"/>
</dbReference>
<keyword evidence="3" id="KW-1185">Reference proteome</keyword>
<dbReference type="EMBL" id="LIWG01000002">
    <property type="protein sequence ID" value="MBE3607689.1"/>
    <property type="molecule type" value="Genomic_DNA"/>
</dbReference>
<sequence>MKKILTVLLSMFLFLGCSSEEKETSVLNFKEYAKGEEIKLTSVSGKELTLVRTQNGFNIKGDENKIIMFDIFGTFCPPCQKEAPNLMEYQLKNVENFILIGLTYFENVTDEYVQKEFIEKYNGYYFIANNQKINERLVEQITRDIDYKREISLPFKVVTKDGAYQLLTDVDSGNFGVKYYLGGIKIDKMKSDIERIQSAK</sequence>
<dbReference type="PROSITE" id="PS51257">
    <property type="entry name" value="PROKAR_LIPOPROTEIN"/>
    <property type="match status" value="1"/>
</dbReference>
<proteinExistence type="predicted"/>
<gene>
    <name evidence="1" type="ORF">CCAL12919_03060</name>
    <name evidence="2" type="ORF">CCAL9337_02945</name>
</gene>
<protein>
    <submittedName>
        <fullName evidence="2">TlpA family protein disulfide reductase</fullName>
    </submittedName>
</protein>
<reference evidence="1 4" key="2">
    <citation type="submission" date="2020-10" db="EMBL/GenBank/DDBJ databases">
        <title>Campylobacter californiensis sp. nov. isolated from cattle and feral swine in California.</title>
        <authorList>
            <person name="Miller W.G."/>
        </authorList>
    </citation>
    <scope>NUCLEOTIDE SEQUENCE [LARGE SCALE GENOMIC DNA]</scope>
    <source>
        <strain evidence="1 4">RM12919</strain>
    </source>
</reference>
<reference evidence="2 3" key="1">
    <citation type="submission" date="2015-08" db="EMBL/GenBank/DDBJ databases">
        <title>Comparative genomics of the Campylobacter concisus group.</title>
        <authorList>
            <person name="Yee E."/>
            <person name="Chapman M.H."/>
            <person name="Huynh S."/>
            <person name="Bono J.L."/>
            <person name="On S.L."/>
            <person name="St Leger J."/>
            <person name="Foster G."/>
            <person name="Parker C.T."/>
            <person name="Miller W.G."/>
        </authorList>
    </citation>
    <scope>NUCLEOTIDE SEQUENCE [LARGE SCALE GENOMIC DNA]</scope>
    <source>
        <strain evidence="2 3">RM9337</strain>
    </source>
</reference>
<accession>A0AAW3ZTA5</accession>